<dbReference type="InterPro" id="IPR014015">
    <property type="entry name" value="Helicase_SF3_DNA-vir"/>
</dbReference>
<dbReference type="PROSITE" id="PS51206">
    <property type="entry name" value="SF3_HELICASE_1"/>
    <property type="match status" value="1"/>
</dbReference>
<name>A0A516KT05_9CAUD</name>
<dbReference type="SUPFAM" id="SSF52540">
    <property type="entry name" value="P-loop containing nucleoside triphosphate hydrolases"/>
    <property type="match status" value="1"/>
</dbReference>
<dbReference type="Pfam" id="PF19263">
    <property type="entry name" value="DUF5906"/>
    <property type="match status" value="1"/>
</dbReference>
<evidence type="ECO:0000256" key="1">
    <source>
        <dbReference type="ARBA" id="ARBA00022741"/>
    </source>
</evidence>
<keyword evidence="1" id="KW-0547">Nucleotide-binding</keyword>
<dbReference type="GO" id="GO:0005524">
    <property type="term" value="F:ATP binding"/>
    <property type="evidence" value="ECO:0007669"/>
    <property type="project" value="UniProtKB-KW"/>
</dbReference>
<keyword evidence="5" id="KW-0347">Helicase</keyword>
<keyword evidence="5" id="KW-0378">Hydrolase</keyword>
<feature type="domain" description="SF3 helicase" evidence="4">
    <location>
        <begin position="133"/>
        <end position="311"/>
    </location>
</feature>
<feature type="region of interest" description="Disordered" evidence="3">
    <location>
        <begin position="471"/>
        <end position="514"/>
    </location>
</feature>
<accession>A0A516KT05</accession>
<dbReference type="EMBL" id="MN062711">
    <property type="protein sequence ID" value="QDP44822.1"/>
    <property type="molecule type" value="Genomic_DNA"/>
</dbReference>
<dbReference type="InterPro" id="IPR027417">
    <property type="entry name" value="P-loop_NTPase"/>
</dbReference>
<dbReference type="KEGG" id="vg:55621143"/>
<evidence type="ECO:0000313" key="5">
    <source>
        <dbReference type="EMBL" id="QDP44822.1"/>
    </source>
</evidence>
<dbReference type="InterPro" id="IPR045455">
    <property type="entry name" value="NrS-1_pol-like_helicase"/>
</dbReference>
<organism evidence="5 6">
    <name type="scientific">Microbacterium phage Araxxi</name>
    <dbReference type="NCBI Taxonomy" id="2590948"/>
    <lineage>
        <taxon>Viruses</taxon>
        <taxon>Duplodnaviria</taxon>
        <taxon>Heunggongvirae</taxon>
        <taxon>Uroviricota</taxon>
        <taxon>Caudoviricetes</taxon>
        <taxon>Burrovirus</taxon>
        <taxon>Burrovirus araxxi</taxon>
    </lineage>
</organism>
<evidence type="ECO:0000256" key="3">
    <source>
        <dbReference type="SAM" id="MobiDB-lite"/>
    </source>
</evidence>
<dbReference type="RefSeq" id="YP_009850660.1">
    <property type="nucleotide sequence ID" value="NC_048801.1"/>
</dbReference>
<dbReference type="Proteomes" id="UP000315309">
    <property type="component" value="Segment"/>
</dbReference>
<evidence type="ECO:0000259" key="4">
    <source>
        <dbReference type="PROSITE" id="PS51206"/>
    </source>
</evidence>
<dbReference type="GeneID" id="55621143"/>
<evidence type="ECO:0000313" key="6">
    <source>
        <dbReference type="Proteomes" id="UP000315309"/>
    </source>
</evidence>
<proteinExistence type="predicted"/>
<gene>
    <name evidence="5" type="primary">3</name>
    <name evidence="5" type="ORF">SEA_ARAXXI_3</name>
</gene>
<dbReference type="GO" id="GO:0004386">
    <property type="term" value="F:helicase activity"/>
    <property type="evidence" value="ECO:0007669"/>
    <property type="project" value="UniProtKB-KW"/>
</dbReference>
<evidence type="ECO:0000256" key="2">
    <source>
        <dbReference type="ARBA" id="ARBA00022840"/>
    </source>
</evidence>
<reference evidence="5 6" key="1">
    <citation type="submission" date="2019-06" db="EMBL/GenBank/DDBJ databases">
        <authorList>
            <person name="Cleveland K."/>
            <person name="Luciani P."/>
            <person name="Chung H."/>
            <person name="Caruso S.M."/>
            <person name="Garlena R.A."/>
            <person name="Russell D.A."/>
            <person name="Pope W.H."/>
            <person name="Jacobs-Sera D."/>
            <person name="Hatfull G.F."/>
        </authorList>
    </citation>
    <scope>NUCLEOTIDE SEQUENCE [LARGE SCALE GENOMIC DNA]</scope>
</reference>
<keyword evidence="6" id="KW-1185">Reference proteome</keyword>
<protein>
    <submittedName>
        <fullName evidence="5">DNA helicase</fullName>
    </submittedName>
</protein>
<keyword evidence="2" id="KW-0067">ATP-binding</keyword>
<sequence>MPDLKTKQQIVDLAQTLARDMHLVQRGPTTYIPAHWETLDIDGPFAPDETVWIPLSHQEKRDLGNHKGNILFYTDGDLRSFNLVLSQFAENFRGRALNLLVRTDQGLKVLNSFGMLVDPTGEFIPNYIRPKLNEDPADQQFVFDTIKEWLGGDDDTAHSLLYHLATSLAPGYSAVKYIILLGEGRNGKGTLLTMITKLFGEENISGVSRQEMSQRRATIADLNDKLLNVVFDGQMEYIRDSSTEKTIIAGEPLFIEMKYENAPTKIQTNALFIEALNLEPKARDKSSALQKRLVRFSFPNIYAMDKAFEKKMTSEKMLGAFLGLLINHFVREDELAEKLAPTAKSIDLQLEQMWLTNPMLQYMEHLGTKDPSSLDKLANGKVWLDDFLNSFKPWAETQGMQERSDGDLIGLMKTAFVIESKTRNKSGKRSTQRYIKSLRHETELVYGQIKGGNNGTGLQQEALVRDGQVRGQLGSLGEDPGTAGDVPGTDGSGSGEIVPDGGDAEGLGSEPAEG</sequence>
<dbReference type="Gene3D" id="3.40.50.300">
    <property type="entry name" value="P-loop containing nucleotide triphosphate hydrolases"/>
    <property type="match status" value="1"/>
</dbReference>